<keyword evidence="2" id="KW-0418">Kinase</keyword>
<dbReference type="InterPro" id="IPR013078">
    <property type="entry name" value="His_Pase_superF_clade-1"/>
</dbReference>
<feature type="transmembrane region" description="Helical" evidence="1">
    <location>
        <begin position="48"/>
        <end position="70"/>
    </location>
</feature>
<sequence>MLAFSVNCLCCLLERNRNSSSQYDLQVKGVVNTVLPKDLPKRAVKKRFLNVTLAASAVIVAALVTGFTLWPRSPAMLAESDHMATAGVFQHWQSGDVVVLVRHAERCDQSKNPCLGPADGITQVGSAAATDVGKGFNALGMDHADVFSSPATRTMQTAQYMFGKEASHQEWLAQCGKTMRDEVVAHKTAHRNLVLVTHSGCISDFEKQTGFKHAPTSQYTSALFVSVTADGQLKVLGIVNSGDWPAVLDKRFASK</sequence>
<accession>A0A010SQE0</accession>
<dbReference type="SUPFAM" id="SSF53254">
    <property type="entry name" value="Phosphoglycerate mutase-like"/>
    <property type="match status" value="1"/>
</dbReference>
<keyword evidence="1" id="KW-1133">Transmembrane helix</keyword>
<dbReference type="eggNOG" id="COG0406">
    <property type="taxonomic scope" value="Bacteria"/>
</dbReference>
<reference evidence="2 3" key="1">
    <citation type="journal article" date="2011" name="J. Bacteriol.">
        <title>Draft genome sequence of the polycyclic aromatic hydrocarbon-degrading, genetically engineered bioluminescent bioreporter Pseudomonas fluorescens HK44.</title>
        <authorList>
            <person name="Chauhan A."/>
            <person name="Layton A.C."/>
            <person name="Williams D.E."/>
            <person name="Smartt A.E."/>
            <person name="Ripp S."/>
            <person name="Karpinets T.V."/>
            <person name="Brown S.D."/>
            <person name="Sayler G.S."/>
        </authorList>
    </citation>
    <scope>NUCLEOTIDE SEQUENCE [LARGE SCALE GENOMIC DNA]</scope>
    <source>
        <strain evidence="2 3">HK44</strain>
    </source>
</reference>
<dbReference type="Gene3D" id="3.40.50.1240">
    <property type="entry name" value="Phosphoglycerate mutase-like"/>
    <property type="match status" value="1"/>
</dbReference>
<keyword evidence="2" id="KW-0808">Transferase</keyword>
<comment type="caution">
    <text evidence="2">The sequence shown here is derived from an EMBL/GenBank/DDBJ whole genome shotgun (WGS) entry which is preliminary data.</text>
</comment>
<dbReference type="HOGENOM" id="CLU_106705_0_0_6"/>
<dbReference type="EMBL" id="AFOY02000015">
    <property type="protein sequence ID" value="EXF93263.1"/>
    <property type="molecule type" value="Genomic_DNA"/>
</dbReference>
<evidence type="ECO:0000313" key="3">
    <source>
        <dbReference type="Proteomes" id="UP000022611"/>
    </source>
</evidence>
<keyword evidence="1" id="KW-0472">Membrane</keyword>
<protein>
    <submittedName>
        <fullName evidence="2">Phosphoglycerate kinase</fullName>
    </submittedName>
</protein>
<dbReference type="OrthoDB" id="6195868at2"/>
<gene>
    <name evidence="2" type="ORF">HK44_006115</name>
</gene>
<dbReference type="GO" id="GO:0016301">
    <property type="term" value="F:kinase activity"/>
    <property type="evidence" value="ECO:0007669"/>
    <property type="project" value="UniProtKB-KW"/>
</dbReference>
<dbReference type="PATRIC" id="fig|1042209.11.peg.3595"/>
<dbReference type="AlphaFoldDB" id="A0A010SQE0"/>
<dbReference type="CDD" id="cd07040">
    <property type="entry name" value="HP"/>
    <property type="match status" value="1"/>
</dbReference>
<organism evidence="2 3">
    <name type="scientific">Pseudomonas fluorescens HK44</name>
    <dbReference type="NCBI Taxonomy" id="1042209"/>
    <lineage>
        <taxon>Bacteria</taxon>
        <taxon>Pseudomonadati</taxon>
        <taxon>Pseudomonadota</taxon>
        <taxon>Gammaproteobacteria</taxon>
        <taxon>Pseudomonadales</taxon>
        <taxon>Pseudomonadaceae</taxon>
        <taxon>Pseudomonas</taxon>
    </lineage>
</organism>
<dbReference type="InterPro" id="IPR029033">
    <property type="entry name" value="His_PPase_superfam"/>
</dbReference>
<name>A0A010SQE0_PSEFL</name>
<keyword evidence="1" id="KW-0812">Transmembrane</keyword>
<proteinExistence type="predicted"/>
<dbReference type="Proteomes" id="UP000022611">
    <property type="component" value="Unassembled WGS sequence"/>
</dbReference>
<dbReference type="Pfam" id="PF00300">
    <property type="entry name" value="His_Phos_1"/>
    <property type="match status" value="1"/>
</dbReference>
<evidence type="ECO:0000313" key="2">
    <source>
        <dbReference type="EMBL" id="EXF93263.1"/>
    </source>
</evidence>
<evidence type="ECO:0000256" key="1">
    <source>
        <dbReference type="SAM" id="Phobius"/>
    </source>
</evidence>